<gene>
    <name evidence="1" type="ORF">DMY87_13930</name>
</gene>
<dbReference type="Proteomes" id="UP000247536">
    <property type="component" value="Unassembled WGS sequence"/>
</dbReference>
<proteinExistence type="predicted"/>
<organism evidence="1 2">
    <name type="scientific">Rhizobium wuzhouense</name>
    <dbReference type="NCBI Taxonomy" id="1986026"/>
    <lineage>
        <taxon>Bacteria</taxon>
        <taxon>Pseudomonadati</taxon>
        <taxon>Pseudomonadota</taxon>
        <taxon>Alphaproteobacteria</taxon>
        <taxon>Hyphomicrobiales</taxon>
        <taxon>Rhizobiaceae</taxon>
        <taxon>Rhizobium/Agrobacterium group</taxon>
        <taxon>Rhizobium</taxon>
    </lineage>
</organism>
<sequence length="81" mass="8912">MRINDSEVWRSDSELWKHVCANAVCAVEVISTCRDLPATCLKLRIPDSNVWISDSSTGIFDSASSEVAALMPVWHAGHLLV</sequence>
<reference evidence="1 2" key="1">
    <citation type="submission" date="2018-06" db="EMBL/GenBank/DDBJ databases">
        <title>Rhizobium wuzhouense sp. nov., isolated from roots of Oryza officinalis.</title>
        <authorList>
            <person name="Yuan T."/>
        </authorList>
    </citation>
    <scope>NUCLEOTIDE SEQUENCE [LARGE SCALE GENOMIC DNA]</scope>
    <source>
        <strain evidence="1 2">W44</strain>
    </source>
</reference>
<evidence type="ECO:0000313" key="1">
    <source>
        <dbReference type="EMBL" id="PYB72254.1"/>
    </source>
</evidence>
<name>A0ABX5NU76_9HYPH</name>
<dbReference type="EMBL" id="QJRY01000005">
    <property type="protein sequence ID" value="PYB72254.1"/>
    <property type="molecule type" value="Genomic_DNA"/>
</dbReference>
<evidence type="ECO:0000313" key="2">
    <source>
        <dbReference type="Proteomes" id="UP000247536"/>
    </source>
</evidence>
<comment type="caution">
    <text evidence="1">The sequence shown here is derived from an EMBL/GenBank/DDBJ whole genome shotgun (WGS) entry which is preliminary data.</text>
</comment>
<keyword evidence="2" id="KW-1185">Reference proteome</keyword>
<protein>
    <submittedName>
        <fullName evidence="1">Uncharacterized protein</fullName>
    </submittedName>
</protein>
<accession>A0ABX5NU76</accession>